<evidence type="ECO:0000313" key="1">
    <source>
        <dbReference type="EMBL" id="CAD8132591.1"/>
    </source>
</evidence>
<sequence>MNHRLCICEYRNPIEFVCTLKDCPDQRLICKSCAWDHKQHDSKVLQIKEFENIITNDSLVQRIQDVQNAEGINNSIEQLIHIAQVDIIQIVKKRCIELKDKIKKSHNPFHKAVDHIADISKKCYTSWTIDSLVKELDISDIQGQLQRREAAQFQKFSLICKEILILSDALDKLRIACQAEASLELQSIRIYISQNLEFKESKQRSLCAQDFNDIKKPVFKQEKQPIIWSSQILNQNLQQEQVQQNYQKAPKHMHQSHLHIINQPKELQEKALPYNNGRLKSECTSSQAQIDQLFFSENKSRKCLFLDQTQEKLKNQSNFYSNTDRLLSQSLYESSKKKS</sequence>
<dbReference type="Proteomes" id="UP000689195">
    <property type="component" value="Unassembled WGS sequence"/>
</dbReference>
<protein>
    <submittedName>
        <fullName evidence="1">Uncharacterized protein</fullName>
    </submittedName>
</protein>
<dbReference type="AlphaFoldDB" id="A0A8S1RUA5"/>
<keyword evidence="2" id="KW-1185">Reference proteome</keyword>
<accession>A0A8S1RUA5</accession>
<name>A0A8S1RUA5_9CILI</name>
<dbReference type="EMBL" id="CAJJDO010000001">
    <property type="protein sequence ID" value="CAD8132591.1"/>
    <property type="molecule type" value="Genomic_DNA"/>
</dbReference>
<reference evidence="1" key="1">
    <citation type="submission" date="2021-01" db="EMBL/GenBank/DDBJ databases">
        <authorList>
            <consortium name="Genoscope - CEA"/>
            <person name="William W."/>
        </authorList>
    </citation>
    <scope>NUCLEOTIDE SEQUENCE</scope>
</reference>
<comment type="caution">
    <text evidence="1">The sequence shown here is derived from an EMBL/GenBank/DDBJ whole genome shotgun (WGS) entry which is preliminary data.</text>
</comment>
<gene>
    <name evidence="1" type="ORF">PPENT_87.1.T0010695</name>
</gene>
<evidence type="ECO:0000313" key="2">
    <source>
        <dbReference type="Proteomes" id="UP000689195"/>
    </source>
</evidence>
<proteinExistence type="predicted"/>
<organism evidence="1 2">
    <name type="scientific">Paramecium pentaurelia</name>
    <dbReference type="NCBI Taxonomy" id="43138"/>
    <lineage>
        <taxon>Eukaryota</taxon>
        <taxon>Sar</taxon>
        <taxon>Alveolata</taxon>
        <taxon>Ciliophora</taxon>
        <taxon>Intramacronucleata</taxon>
        <taxon>Oligohymenophorea</taxon>
        <taxon>Peniculida</taxon>
        <taxon>Parameciidae</taxon>
        <taxon>Paramecium</taxon>
    </lineage>
</organism>